<dbReference type="OMA" id="CGNEREI"/>
<name>A0A1S3D191_DIACI</name>
<evidence type="ECO:0000256" key="3">
    <source>
        <dbReference type="SAM" id="Coils"/>
    </source>
</evidence>
<dbReference type="RefSeq" id="XP_008485962.1">
    <property type="nucleotide sequence ID" value="XM_008487740.3"/>
</dbReference>
<organism evidence="4 5">
    <name type="scientific">Diaphorina citri</name>
    <name type="common">Asian citrus psyllid</name>
    <dbReference type="NCBI Taxonomy" id="121845"/>
    <lineage>
        <taxon>Eukaryota</taxon>
        <taxon>Metazoa</taxon>
        <taxon>Ecdysozoa</taxon>
        <taxon>Arthropoda</taxon>
        <taxon>Hexapoda</taxon>
        <taxon>Insecta</taxon>
        <taxon>Pterygota</taxon>
        <taxon>Neoptera</taxon>
        <taxon>Paraneoptera</taxon>
        <taxon>Hemiptera</taxon>
        <taxon>Sternorrhyncha</taxon>
        <taxon>Psylloidea</taxon>
        <taxon>Psyllidae</taxon>
        <taxon>Diaphorininae</taxon>
        <taxon>Diaphorina</taxon>
    </lineage>
</organism>
<dbReference type="CDD" id="cd00022">
    <property type="entry name" value="BIR"/>
    <property type="match status" value="1"/>
</dbReference>
<dbReference type="GO" id="GO:0046872">
    <property type="term" value="F:metal ion binding"/>
    <property type="evidence" value="ECO:0007669"/>
    <property type="project" value="UniProtKB-KW"/>
</dbReference>
<dbReference type="RefSeq" id="XP_008471226.1">
    <property type="nucleotide sequence ID" value="XM_008473004.3"/>
</dbReference>
<dbReference type="InterPro" id="IPR001370">
    <property type="entry name" value="BIR_rpt"/>
</dbReference>
<accession>A0A1S3D191</accession>
<dbReference type="InterPro" id="IPR051190">
    <property type="entry name" value="Baculoviral_IAP"/>
</dbReference>
<keyword evidence="4" id="KW-1185">Reference proteome</keyword>
<gene>
    <name evidence="5 6" type="primary">LOC103508457</name>
    <name evidence="7" type="synonym">LOC103522644</name>
</gene>
<evidence type="ECO:0000313" key="7">
    <source>
        <dbReference type="RefSeq" id="XP_008485962.1"/>
    </source>
</evidence>
<dbReference type="KEGG" id="dci:103522644"/>
<dbReference type="AlphaFoldDB" id="A0A1S3D191"/>
<dbReference type="SMART" id="SM00238">
    <property type="entry name" value="BIR"/>
    <property type="match status" value="1"/>
</dbReference>
<feature type="coiled-coil region" evidence="3">
    <location>
        <begin position="130"/>
        <end position="157"/>
    </location>
</feature>
<dbReference type="PROSITE" id="PS50143">
    <property type="entry name" value="BIR_REPEAT_2"/>
    <property type="match status" value="1"/>
</dbReference>
<dbReference type="Gene3D" id="1.10.1170.10">
    <property type="entry name" value="Inhibitor Of Apoptosis Protein (2mihbC-IAP-1), Chain A"/>
    <property type="match status" value="1"/>
</dbReference>
<dbReference type="Proteomes" id="UP000079169">
    <property type="component" value="Unplaced"/>
</dbReference>
<proteinExistence type="predicted"/>
<dbReference type="PANTHER" id="PTHR46771:SF5">
    <property type="entry name" value="DETERIN"/>
    <property type="match status" value="1"/>
</dbReference>
<dbReference type="GeneID" id="103508457"/>
<evidence type="ECO:0000256" key="1">
    <source>
        <dbReference type="ARBA" id="ARBA00022723"/>
    </source>
</evidence>
<evidence type="ECO:0000313" key="5">
    <source>
        <dbReference type="RefSeq" id="XP_008471225.1"/>
    </source>
</evidence>
<dbReference type="SUPFAM" id="SSF57924">
    <property type="entry name" value="Inhibitor of apoptosis (IAP) repeat"/>
    <property type="match status" value="1"/>
</dbReference>
<reference evidence="5 6" key="1">
    <citation type="submission" date="2025-04" db="UniProtKB">
        <authorList>
            <consortium name="RefSeq"/>
        </authorList>
    </citation>
    <scope>IDENTIFICATION</scope>
</reference>
<protein>
    <submittedName>
        <fullName evidence="6 7">Baculoviral IAP repeat-containing protein 5.2-like</fullName>
    </submittedName>
    <submittedName>
        <fullName evidence="5">Baculoviral IAP repeat-containing protein 5.2-like isoform X2</fullName>
    </submittedName>
</protein>
<dbReference type="KEGG" id="dci:103508457"/>
<sequence length="160" mass="19170">MESTTTLAKFREILTPYLNANERKATKMMFYRNRLKSFSSWPFSSTDKCTPENMATAGFYSISKLRNDTSVKCFCCLKELDGWESMDDPWEEHKRHQKDCPYIKLNTVEQQWTLEEWIDLQQAMAVKLLEIRLKSDLENLESQLDMKQNQLQKERRKRRK</sequence>
<dbReference type="PANTHER" id="PTHR46771">
    <property type="entry name" value="DETERIN"/>
    <property type="match status" value="1"/>
</dbReference>
<dbReference type="GeneID" id="103522644"/>
<evidence type="ECO:0000256" key="2">
    <source>
        <dbReference type="ARBA" id="ARBA00022833"/>
    </source>
</evidence>
<keyword evidence="1" id="KW-0479">Metal-binding</keyword>
<dbReference type="Pfam" id="PF00653">
    <property type="entry name" value="BIR"/>
    <property type="match status" value="1"/>
</dbReference>
<dbReference type="PaxDb" id="121845-A0A1S3D191"/>
<dbReference type="STRING" id="121845.A0A1S3D191"/>
<dbReference type="RefSeq" id="XP_008471225.1">
    <property type="nucleotide sequence ID" value="XM_008473003.3"/>
</dbReference>
<evidence type="ECO:0000313" key="6">
    <source>
        <dbReference type="RefSeq" id="XP_008471226.1"/>
    </source>
</evidence>
<keyword evidence="3" id="KW-0175">Coiled coil</keyword>
<evidence type="ECO:0000313" key="4">
    <source>
        <dbReference type="Proteomes" id="UP000079169"/>
    </source>
</evidence>
<keyword evidence="2" id="KW-0862">Zinc</keyword>